<evidence type="ECO:0000256" key="7">
    <source>
        <dbReference type="ARBA" id="ARBA00022989"/>
    </source>
</evidence>
<dbReference type="CDD" id="cd06503">
    <property type="entry name" value="ATP-synt_Fo_b"/>
    <property type="match status" value="1"/>
</dbReference>
<dbReference type="PANTHER" id="PTHR33445">
    <property type="entry name" value="ATP SYNTHASE SUBUNIT B', CHLOROPLASTIC"/>
    <property type="match status" value="1"/>
</dbReference>
<dbReference type="GO" id="GO:0045259">
    <property type="term" value="C:proton-transporting ATP synthase complex"/>
    <property type="evidence" value="ECO:0007669"/>
    <property type="project" value="UniProtKB-KW"/>
</dbReference>
<comment type="caution">
    <text evidence="15">The sequence shown here is derived from an EMBL/GenBank/DDBJ whole genome shotgun (WGS) entry which is preliminary data.</text>
</comment>
<evidence type="ECO:0000256" key="6">
    <source>
        <dbReference type="ARBA" id="ARBA00022781"/>
    </source>
</evidence>
<comment type="subcellular location">
    <subcellularLocation>
        <location evidence="13">Cell membrane</location>
        <topology evidence="13">Single-pass membrane protein</topology>
    </subcellularLocation>
    <subcellularLocation>
        <location evidence="12">Endomembrane system</location>
        <topology evidence="12">Single-pass membrane protein</topology>
    </subcellularLocation>
</comment>
<keyword evidence="6 13" id="KW-0375">Hydrogen ion transport</keyword>
<accession>A0A1F6E765</accession>
<keyword evidence="10 13" id="KW-0066">ATP synthesis</keyword>
<dbReference type="InterPro" id="IPR050059">
    <property type="entry name" value="ATP_synthase_B_chain"/>
</dbReference>
<comment type="function">
    <text evidence="13">Component of the F(0) channel, it forms part of the peripheral stalk, linking F(1) to F(0).</text>
</comment>
<evidence type="ECO:0000256" key="10">
    <source>
        <dbReference type="ARBA" id="ARBA00023310"/>
    </source>
</evidence>
<keyword evidence="4 13" id="KW-0138">CF(0)</keyword>
<dbReference type="Proteomes" id="UP000176689">
    <property type="component" value="Unassembled WGS sequence"/>
</dbReference>
<keyword evidence="7 13" id="KW-1133">Transmembrane helix</keyword>
<keyword evidence="3 13" id="KW-1003">Cell membrane</keyword>
<evidence type="ECO:0000256" key="4">
    <source>
        <dbReference type="ARBA" id="ARBA00022547"/>
    </source>
</evidence>
<name>A0A1F6E765_9BACT</name>
<keyword evidence="2 13" id="KW-0813">Transport</keyword>
<dbReference type="GO" id="GO:0046933">
    <property type="term" value="F:proton-transporting ATP synthase activity, rotational mechanism"/>
    <property type="evidence" value="ECO:0007669"/>
    <property type="project" value="UniProtKB-UniRule"/>
</dbReference>
<dbReference type="GO" id="GO:0012505">
    <property type="term" value="C:endomembrane system"/>
    <property type="evidence" value="ECO:0007669"/>
    <property type="project" value="UniProtKB-SubCell"/>
</dbReference>
<evidence type="ECO:0000313" key="16">
    <source>
        <dbReference type="Proteomes" id="UP000176689"/>
    </source>
</evidence>
<evidence type="ECO:0000313" key="15">
    <source>
        <dbReference type="EMBL" id="OGG69544.1"/>
    </source>
</evidence>
<feature type="transmembrane region" description="Helical" evidence="13">
    <location>
        <begin position="12"/>
        <end position="34"/>
    </location>
</feature>
<dbReference type="EMBL" id="MFLP01000030">
    <property type="protein sequence ID" value="OGG69544.1"/>
    <property type="molecule type" value="Genomic_DNA"/>
</dbReference>
<evidence type="ECO:0000256" key="14">
    <source>
        <dbReference type="RuleBase" id="RU003848"/>
    </source>
</evidence>
<proteinExistence type="inferred from homology"/>
<dbReference type="Gene3D" id="6.10.250.1580">
    <property type="match status" value="1"/>
</dbReference>
<evidence type="ECO:0000256" key="13">
    <source>
        <dbReference type="HAMAP-Rule" id="MF_01398"/>
    </source>
</evidence>
<evidence type="ECO:0000256" key="11">
    <source>
        <dbReference type="ARBA" id="ARBA00025198"/>
    </source>
</evidence>
<evidence type="ECO:0000256" key="8">
    <source>
        <dbReference type="ARBA" id="ARBA00023065"/>
    </source>
</evidence>
<sequence>MSEFFAAFGIDWKLLLIQGVNFGLLLFVLWKFLYGPLLKIIDERREKIAEGVRTAELAAQRLAEAKAEGDRMVGTAAREAEGLVANARTKAQSKGLEIVKAAEGRADAIVSDAEARAEEAKRQALLESEREITRAAMLAAEKILNSKSA</sequence>
<dbReference type="Pfam" id="PF00430">
    <property type="entry name" value="ATP-synt_B"/>
    <property type="match status" value="1"/>
</dbReference>
<dbReference type="InterPro" id="IPR005864">
    <property type="entry name" value="ATP_synth_F0_bsu_bac"/>
</dbReference>
<evidence type="ECO:0000256" key="3">
    <source>
        <dbReference type="ARBA" id="ARBA00022475"/>
    </source>
</evidence>
<organism evidence="15 16">
    <name type="scientific">Candidatus Kaiserbacteria bacterium RIFCSPHIGHO2_12_FULL_53_13</name>
    <dbReference type="NCBI Taxonomy" id="1798502"/>
    <lineage>
        <taxon>Bacteria</taxon>
        <taxon>Candidatus Kaiseribacteriota</taxon>
    </lineage>
</organism>
<dbReference type="InterPro" id="IPR002146">
    <property type="entry name" value="ATP_synth_b/b'su_bac/chlpt"/>
</dbReference>
<protein>
    <recommendedName>
        <fullName evidence="13">ATP synthase subunit b</fullName>
    </recommendedName>
    <alternativeName>
        <fullName evidence="13">ATP synthase F(0) sector subunit b</fullName>
    </alternativeName>
    <alternativeName>
        <fullName evidence="13">ATPase subunit I</fullName>
    </alternativeName>
    <alternativeName>
        <fullName evidence="13">F-type ATPase subunit b</fullName>
        <shortName evidence="13">F-ATPase subunit b</shortName>
    </alternativeName>
</protein>
<evidence type="ECO:0000256" key="1">
    <source>
        <dbReference type="ARBA" id="ARBA00005513"/>
    </source>
</evidence>
<dbReference type="GO" id="GO:0046961">
    <property type="term" value="F:proton-transporting ATPase activity, rotational mechanism"/>
    <property type="evidence" value="ECO:0007669"/>
    <property type="project" value="TreeGrafter"/>
</dbReference>
<dbReference type="AlphaFoldDB" id="A0A1F6E765"/>
<gene>
    <name evidence="13" type="primary">atpF</name>
    <name evidence="15" type="ORF">A3F27_00265</name>
</gene>
<dbReference type="GO" id="GO:0005886">
    <property type="term" value="C:plasma membrane"/>
    <property type="evidence" value="ECO:0007669"/>
    <property type="project" value="UniProtKB-SubCell"/>
</dbReference>
<comment type="function">
    <text evidence="11 13">F(1)F(0) ATP synthase produces ATP from ADP in the presence of a proton or sodium gradient. F-type ATPases consist of two structural domains, F(1) containing the extramembraneous catalytic core and F(0) containing the membrane proton channel, linked together by a central stalk and a peripheral stalk. During catalysis, ATP synthesis in the catalytic domain of F(1) is coupled via a rotary mechanism of the central stalk subunits to proton translocation.</text>
</comment>
<evidence type="ECO:0000256" key="5">
    <source>
        <dbReference type="ARBA" id="ARBA00022692"/>
    </source>
</evidence>
<keyword evidence="9 13" id="KW-0472">Membrane</keyword>
<evidence type="ECO:0000256" key="2">
    <source>
        <dbReference type="ARBA" id="ARBA00022448"/>
    </source>
</evidence>
<comment type="subunit">
    <text evidence="13">F-type ATPases have 2 components, F(1) - the catalytic core - and F(0) - the membrane proton channel. F(1) has five subunits: alpha(3), beta(3), gamma(1), delta(1), epsilon(1). F(0) has three main subunits: a(1), b(2) and c(10-14). The alpha and beta chains form an alternating ring which encloses part of the gamma chain. F(1) is attached to F(0) by a central stalk formed by the gamma and epsilon chains, while a peripheral stalk is formed by the delta and b chains.</text>
</comment>
<dbReference type="PANTHER" id="PTHR33445:SF1">
    <property type="entry name" value="ATP SYNTHASE SUBUNIT B"/>
    <property type="match status" value="1"/>
</dbReference>
<keyword evidence="8 13" id="KW-0406">Ion transport</keyword>
<reference evidence="15 16" key="1">
    <citation type="journal article" date="2016" name="Nat. Commun.">
        <title>Thousands of microbial genomes shed light on interconnected biogeochemical processes in an aquifer system.</title>
        <authorList>
            <person name="Anantharaman K."/>
            <person name="Brown C.T."/>
            <person name="Hug L.A."/>
            <person name="Sharon I."/>
            <person name="Castelle C.J."/>
            <person name="Probst A.J."/>
            <person name="Thomas B.C."/>
            <person name="Singh A."/>
            <person name="Wilkins M.J."/>
            <person name="Karaoz U."/>
            <person name="Brodie E.L."/>
            <person name="Williams K.H."/>
            <person name="Hubbard S.S."/>
            <person name="Banfield J.F."/>
        </authorList>
    </citation>
    <scope>NUCLEOTIDE SEQUENCE [LARGE SCALE GENOMIC DNA]</scope>
</reference>
<dbReference type="NCBIfam" id="TIGR01144">
    <property type="entry name" value="ATP_synt_b"/>
    <property type="match status" value="1"/>
</dbReference>
<comment type="similarity">
    <text evidence="1 13 14">Belongs to the ATPase B chain family.</text>
</comment>
<keyword evidence="5 13" id="KW-0812">Transmembrane</keyword>
<dbReference type="HAMAP" id="MF_01398">
    <property type="entry name" value="ATP_synth_b_bprime"/>
    <property type="match status" value="1"/>
</dbReference>
<evidence type="ECO:0000256" key="12">
    <source>
        <dbReference type="ARBA" id="ARBA00037847"/>
    </source>
</evidence>
<evidence type="ECO:0000256" key="9">
    <source>
        <dbReference type="ARBA" id="ARBA00023136"/>
    </source>
</evidence>